<dbReference type="InterPro" id="IPR045864">
    <property type="entry name" value="aa-tRNA-synth_II/BPL/LPL"/>
</dbReference>
<evidence type="ECO:0000313" key="3">
    <source>
        <dbReference type="Proteomes" id="UP000541444"/>
    </source>
</evidence>
<dbReference type="Gene3D" id="3.30.930.10">
    <property type="entry name" value="Bira Bifunctional Protein, Domain 2"/>
    <property type="match status" value="2"/>
</dbReference>
<dbReference type="Proteomes" id="UP000541444">
    <property type="component" value="Unassembled WGS sequence"/>
</dbReference>
<protein>
    <recommendedName>
        <fullName evidence="1">Class II Histidinyl-tRNA synthetase (HisRS)-like catalytic core domain-containing protein</fullName>
    </recommendedName>
</protein>
<accession>A0A7J7P9N4</accession>
<dbReference type="Pfam" id="PF13393">
    <property type="entry name" value="tRNA-synt_His"/>
    <property type="match status" value="1"/>
</dbReference>
<dbReference type="GO" id="GO:0006427">
    <property type="term" value="P:histidyl-tRNA aminoacylation"/>
    <property type="evidence" value="ECO:0007669"/>
    <property type="project" value="TreeGrafter"/>
</dbReference>
<dbReference type="SUPFAM" id="SSF55681">
    <property type="entry name" value="Class II aaRS and biotin synthetases"/>
    <property type="match status" value="2"/>
</dbReference>
<dbReference type="PANTHER" id="PTHR11476:SF7">
    <property type="entry name" value="HISTIDINE--TRNA LIGASE"/>
    <property type="match status" value="1"/>
</dbReference>
<dbReference type="OrthoDB" id="1906957at2759"/>
<organism evidence="2 3">
    <name type="scientific">Kingdonia uniflora</name>
    <dbReference type="NCBI Taxonomy" id="39325"/>
    <lineage>
        <taxon>Eukaryota</taxon>
        <taxon>Viridiplantae</taxon>
        <taxon>Streptophyta</taxon>
        <taxon>Embryophyta</taxon>
        <taxon>Tracheophyta</taxon>
        <taxon>Spermatophyta</taxon>
        <taxon>Magnoliopsida</taxon>
        <taxon>Ranunculales</taxon>
        <taxon>Circaeasteraceae</taxon>
        <taxon>Kingdonia</taxon>
    </lineage>
</organism>
<gene>
    <name evidence="2" type="ORF">GIB67_000144</name>
</gene>
<sequence length="568" mass="62635">MDEICALLTSNLSPLSTVIDVVAALSCEASKADVSDVVTYFDTAEKDQTAVANDMKVMFVGSKLVGGVRDVAVSGIPEIHGVYRETVRWVQAKMRRKLTSSVGFESKAVVKTFMPLEMPLMDLGESSLGRVKLSIGAIEDVDVCFRASEMFEKSCCSFDGLRSGFELVSQAALGRDGMGFMQELYASLRRVREIVAWEAALALLVLDINELNAERANDKKKKNKVALGKGSSVIRQLLKESVQSECGVVKLEMLDKWALDLSLFFDPKDLKFDSFLKNVKEIVESNESRRLPKIPKGTRDFAKEQMAIREKTFSIIQDVFKRHGATSLDTPVFELKETLTEKYGEDSKLIYDLADQIKLNHRKLLDGMLEICGVSSDKFRTICSSIDKLDKQSFDEIRKEMVEDKGLNAEAADKIGAWVEKRGSPSKILSELKQKGSPFLENKGSLLALNDLELLIKALEKSKCIHRVVFDLSLARGLDYYTGVIFEAVFKGTTQVGSIAAGGRYDNLIGMFGTKSVPAVGVSLGMERVITIREKLVSNEINLVSGAALDVIPLPRTGGNEGSCRRST</sequence>
<dbReference type="GO" id="GO:0032543">
    <property type="term" value="P:mitochondrial translation"/>
    <property type="evidence" value="ECO:0007669"/>
    <property type="project" value="TreeGrafter"/>
</dbReference>
<dbReference type="GO" id="GO:0005739">
    <property type="term" value="C:mitochondrion"/>
    <property type="evidence" value="ECO:0007669"/>
    <property type="project" value="TreeGrafter"/>
</dbReference>
<dbReference type="GO" id="GO:0003723">
    <property type="term" value="F:RNA binding"/>
    <property type="evidence" value="ECO:0007669"/>
    <property type="project" value="TreeGrafter"/>
</dbReference>
<dbReference type="EMBL" id="JACGCM010000121">
    <property type="protein sequence ID" value="KAF6176050.1"/>
    <property type="molecule type" value="Genomic_DNA"/>
</dbReference>
<name>A0A7J7P9N4_9MAGN</name>
<evidence type="ECO:0000259" key="1">
    <source>
        <dbReference type="Pfam" id="PF13393"/>
    </source>
</evidence>
<proteinExistence type="predicted"/>
<dbReference type="GO" id="GO:0004821">
    <property type="term" value="F:histidine-tRNA ligase activity"/>
    <property type="evidence" value="ECO:0007669"/>
    <property type="project" value="TreeGrafter"/>
</dbReference>
<dbReference type="PANTHER" id="PTHR11476">
    <property type="entry name" value="HISTIDYL-TRNA SYNTHETASE"/>
    <property type="match status" value="1"/>
</dbReference>
<keyword evidence="3" id="KW-1185">Reference proteome</keyword>
<dbReference type="AlphaFoldDB" id="A0A7J7P9N4"/>
<evidence type="ECO:0000313" key="2">
    <source>
        <dbReference type="EMBL" id="KAF6176050.1"/>
    </source>
</evidence>
<feature type="domain" description="Class II Histidinyl-tRNA synthetase (HisRS)-like catalytic core" evidence="1">
    <location>
        <begin position="357"/>
        <end position="529"/>
    </location>
</feature>
<dbReference type="InterPro" id="IPR041715">
    <property type="entry name" value="HisRS-like_core"/>
</dbReference>
<reference evidence="2 3" key="1">
    <citation type="journal article" date="2020" name="IScience">
        <title>Genome Sequencing of the Endangered Kingdonia uniflora (Circaeasteraceae, Ranunculales) Reveals Potential Mechanisms of Evolutionary Specialization.</title>
        <authorList>
            <person name="Sun Y."/>
            <person name="Deng T."/>
            <person name="Zhang A."/>
            <person name="Moore M.J."/>
            <person name="Landis J.B."/>
            <person name="Lin N."/>
            <person name="Zhang H."/>
            <person name="Zhang X."/>
            <person name="Huang J."/>
            <person name="Zhang X."/>
            <person name="Sun H."/>
            <person name="Wang H."/>
        </authorList>
    </citation>
    <scope>NUCLEOTIDE SEQUENCE [LARGE SCALE GENOMIC DNA]</scope>
    <source>
        <strain evidence="2">TB1705</strain>
        <tissue evidence="2">Leaf</tissue>
    </source>
</reference>
<dbReference type="GO" id="GO:0005829">
    <property type="term" value="C:cytosol"/>
    <property type="evidence" value="ECO:0007669"/>
    <property type="project" value="TreeGrafter"/>
</dbReference>
<comment type="caution">
    <text evidence="2">The sequence shown here is derived from an EMBL/GenBank/DDBJ whole genome shotgun (WGS) entry which is preliminary data.</text>
</comment>